<dbReference type="InterPro" id="IPR036380">
    <property type="entry name" value="Isochorismatase-like_sf"/>
</dbReference>
<dbReference type="InterPro" id="IPR000120">
    <property type="entry name" value="Amidase"/>
</dbReference>
<evidence type="ECO:0000256" key="1">
    <source>
        <dbReference type="ARBA" id="ARBA00006336"/>
    </source>
</evidence>
<dbReference type="Pfam" id="PF01425">
    <property type="entry name" value="Amidase"/>
    <property type="match status" value="1"/>
</dbReference>
<evidence type="ECO:0000313" key="5">
    <source>
        <dbReference type="Proteomes" id="UP001166286"/>
    </source>
</evidence>
<dbReference type="InterPro" id="IPR023631">
    <property type="entry name" value="Amidase_dom"/>
</dbReference>
<name>A0AA39QTV9_9LECA</name>
<dbReference type="InterPro" id="IPR000868">
    <property type="entry name" value="Isochorismatase-like_dom"/>
</dbReference>
<sequence>MESKRTIPAMLTVDAKPYPYAFPPSKTALLVIDMQRDFILPNGFGEIQAGTGLEAVQASVAPTKKLLDTCRQAGIAIFHTREGNKPDLSDCPSSKIIRQNAQPGNTQHLKAIGDMGEMGRLLIRGEYGHDFVDELQPLPGEVVIDKPGKGAFWQTTLMDKLKAQAITHLIICGVTTECCFATSLREANDRGFECCGIEDCTAGYKEEFKCPTLDMIHWSQGLFGFVANLEPLVDVLSPYAPIPTAIGSTTPPQTPPAFDGDLSIAALQKAYKAGLSPLTVLEAVFERIEKYQKRDPAVWILLESKDSALERARDLTNRWPDRRRLPPLFGVPFSVKDSIDIAGLPTTTACPPLAHVPSKSAPAYEHVIEQGAIYIGKTNLDQLATGLTGCRSPYGIPRSVFNHDYISGGSSSGNCVSVGAGLCSFSLATDTAGSGRVPSGFNGVVGYKPTRGLISAQGVTPACLSLDCVAIVAGNVHDARTVWDLCNEFDTEDRYAKSAAPIQRHVNPTGPQAKSFKFGIPPPEALSICNPVYRRKFNEVVQGLQAMGGHLMPIDWSPLEKAGKLLYDGTFVSERLASLPDDWLEKNGEHLHPVIKEIFDKVVARQSTAVQAYRDLQAKALYTRQTEEVFAYSSSGVDVVVVPTAPTHWTVEAVLADPIAKNSILGEFTHFGNVLDLCAVAVPAGTYPVSEVQSNSTDQGSLPFSVTFLGGSMMDAETLEIARRFEEWISQSS</sequence>
<organism evidence="4 5">
    <name type="scientific">Cladonia borealis</name>
    <dbReference type="NCBI Taxonomy" id="184061"/>
    <lineage>
        <taxon>Eukaryota</taxon>
        <taxon>Fungi</taxon>
        <taxon>Dikarya</taxon>
        <taxon>Ascomycota</taxon>
        <taxon>Pezizomycotina</taxon>
        <taxon>Lecanoromycetes</taxon>
        <taxon>OSLEUM clade</taxon>
        <taxon>Lecanoromycetidae</taxon>
        <taxon>Lecanorales</taxon>
        <taxon>Lecanorineae</taxon>
        <taxon>Cladoniaceae</taxon>
        <taxon>Cladonia</taxon>
    </lineage>
</organism>
<dbReference type="AlphaFoldDB" id="A0AA39QTV9"/>
<accession>A0AA39QTV9</accession>
<protein>
    <recommendedName>
        <fullName evidence="6">Amidase</fullName>
    </recommendedName>
</protein>
<dbReference type="SUPFAM" id="SSF52499">
    <property type="entry name" value="Isochorismatase-like hydrolases"/>
    <property type="match status" value="1"/>
</dbReference>
<dbReference type="EMBL" id="JAFEKC020000019">
    <property type="protein sequence ID" value="KAK0509152.1"/>
    <property type="molecule type" value="Genomic_DNA"/>
</dbReference>
<dbReference type="Pfam" id="PF00857">
    <property type="entry name" value="Isochorismatase"/>
    <property type="match status" value="1"/>
</dbReference>
<comment type="similarity">
    <text evidence="1">Belongs to the isochorismatase family.</text>
</comment>
<dbReference type="CDD" id="cd00431">
    <property type="entry name" value="cysteine_hydrolases"/>
    <property type="match status" value="1"/>
</dbReference>
<reference evidence="4" key="1">
    <citation type="submission" date="2023-03" db="EMBL/GenBank/DDBJ databases">
        <title>Complete genome of Cladonia borealis.</title>
        <authorList>
            <person name="Park H."/>
        </authorList>
    </citation>
    <scope>NUCLEOTIDE SEQUENCE</scope>
    <source>
        <strain evidence="4">ANT050790</strain>
    </source>
</reference>
<proteinExistence type="inferred from homology"/>
<dbReference type="GO" id="GO:0003824">
    <property type="term" value="F:catalytic activity"/>
    <property type="evidence" value="ECO:0007669"/>
    <property type="project" value="InterPro"/>
</dbReference>
<feature type="domain" description="Amidase" evidence="3">
    <location>
        <begin position="280"/>
        <end position="719"/>
    </location>
</feature>
<keyword evidence="5" id="KW-1185">Reference proteome</keyword>
<dbReference type="Gene3D" id="1.20.58.1700">
    <property type="match status" value="1"/>
</dbReference>
<dbReference type="Proteomes" id="UP001166286">
    <property type="component" value="Unassembled WGS sequence"/>
</dbReference>
<dbReference type="PANTHER" id="PTHR11895">
    <property type="entry name" value="TRANSAMIDASE"/>
    <property type="match status" value="1"/>
</dbReference>
<evidence type="ECO:0000259" key="2">
    <source>
        <dbReference type="Pfam" id="PF00857"/>
    </source>
</evidence>
<feature type="domain" description="Isochorismatase-like" evidence="2">
    <location>
        <begin position="27"/>
        <end position="208"/>
    </location>
</feature>
<dbReference type="Gene3D" id="3.90.1300.10">
    <property type="entry name" value="Amidase signature (AS) domain"/>
    <property type="match status" value="1"/>
</dbReference>
<evidence type="ECO:0000259" key="3">
    <source>
        <dbReference type="Pfam" id="PF01425"/>
    </source>
</evidence>
<gene>
    <name evidence="4" type="ORF">JMJ35_008523</name>
</gene>
<dbReference type="PANTHER" id="PTHR11895:SF169">
    <property type="entry name" value="GLUTAMYL-TRNA(GLN) AMIDOTRANSFERASE"/>
    <property type="match status" value="1"/>
</dbReference>
<comment type="caution">
    <text evidence="4">The sequence shown here is derived from an EMBL/GenBank/DDBJ whole genome shotgun (WGS) entry which is preliminary data.</text>
</comment>
<dbReference type="SUPFAM" id="SSF75304">
    <property type="entry name" value="Amidase signature (AS) enzymes"/>
    <property type="match status" value="1"/>
</dbReference>
<evidence type="ECO:0000313" key="4">
    <source>
        <dbReference type="EMBL" id="KAK0509152.1"/>
    </source>
</evidence>
<evidence type="ECO:0008006" key="6">
    <source>
        <dbReference type="Google" id="ProtNLM"/>
    </source>
</evidence>
<dbReference type="Gene3D" id="3.40.50.850">
    <property type="entry name" value="Isochorismatase-like"/>
    <property type="match status" value="1"/>
</dbReference>
<dbReference type="InterPro" id="IPR036928">
    <property type="entry name" value="AS_sf"/>
</dbReference>